<dbReference type="EMBL" id="KQ414671">
    <property type="protein sequence ID" value="KOC64273.1"/>
    <property type="molecule type" value="Genomic_DNA"/>
</dbReference>
<evidence type="ECO:0000313" key="2">
    <source>
        <dbReference type="Proteomes" id="UP000053825"/>
    </source>
</evidence>
<dbReference type="OrthoDB" id="10055441at2759"/>
<proteinExistence type="predicted"/>
<dbReference type="Proteomes" id="UP000053825">
    <property type="component" value="Unassembled WGS sequence"/>
</dbReference>
<keyword evidence="2" id="KW-1185">Reference proteome</keyword>
<sequence>MQWSLRLTSCVSLNNEDLTSKLLNNYHAIVSEYETLGSSYYRKNLILGPPPVHQLIRNDKTEKPPTVSVSSAPTFSPVLRPEDGHRGMDSPHSQTGHVVAFLAVTGCCADRNDALTDRKDRYNEALKAAVRGHAQQCTLNRSRVVANNLHKRKTTLDEHIACTFHDTQTRKLFLKKSLYSLIPQPNG</sequence>
<gene>
    <name evidence="1" type="ORF">WH47_01980</name>
</gene>
<name>A0A0L7R0A8_9HYME</name>
<accession>A0A0L7R0A8</accession>
<protein>
    <submittedName>
        <fullName evidence="1">Uncharacterized protein</fullName>
    </submittedName>
</protein>
<organism evidence="1 2">
    <name type="scientific">Habropoda laboriosa</name>
    <dbReference type="NCBI Taxonomy" id="597456"/>
    <lineage>
        <taxon>Eukaryota</taxon>
        <taxon>Metazoa</taxon>
        <taxon>Ecdysozoa</taxon>
        <taxon>Arthropoda</taxon>
        <taxon>Hexapoda</taxon>
        <taxon>Insecta</taxon>
        <taxon>Pterygota</taxon>
        <taxon>Neoptera</taxon>
        <taxon>Endopterygota</taxon>
        <taxon>Hymenoptera</taxon>
        <taxon>Apocrita</taxon>
        <taxon>Aculeata</taxon>
        <taxon>Apoidea</taxon>
        <taxon>Anthophila</taxon>
        <taxon>Apidae</taxon>
        <taxon>Habropoda</taxon>
    </lineage>
</organism>
<dbReference type="AlphaFoldDB" id="A0A0L7R0A8"/>
<evidence type="ECO:0000313" key="1">
    <source>
        <dbReference type="EMBL" id="KOC64273.1"/>
    </source>
</evidence>
<reference evidence="1 2" key="1">
    <citation type="submission" date="2015-07" db="EMBL/GenBank/DDBJ databases">
        <title>The genome of Habropoda laboriosa.</title>
        <authorList>
            <person name="Pan H."/>
            <person name="Kapheim K."/>
        </authorList>
    </citation>
    <scope>NUCLEOTIDE SEQUENCE [LARGE SCALE GENOMIC DNA]</scope>
    <source>
        <strain evidence="1">0110345459</strain>
    </source>
</reference>